<dbReference type="EMBL" id="CVTF01000123">
    <property type="protein sequence ID" value="CRL92504.1"/>
    <property type="molecule type" value="Genomic_DNA"/>
</dbReference>
<protein>
    <submittedName>
        <fullName evidence="2">Uncharacterized protein</fullName>
    </submittedName>
</protein>
<sequence>MSSEQSFRRHFAFERQNGGAGSVFFSGWAIFATIGFYFLAV</sequence>
<proteinExistence type="predicted"/>
<reference evidence="2 3" key="1">
    <citation type="submission" date="2014-11" db="EMBL/GenBank/DDBJ databases">
        <authorList>
            <person name="Diene M.Seydina."/>
        </authorList>
    </citation>
    <scope>NUCLEOTIDE SEQUENCE [LARGE SCALE GENOMIC DNA]</scope>
    <source>
        <strain evidence="2 3">Neisseria meningitidis CHUV</strain>
    </source>
</reference>
<dbReference type="Proteomes" id="UP000182715">
    <property type="component" value="Unassembled WGS sequence"/>
</dbReference>
<evidence type="ECO:0000256" key="1">
    <source>
        <dbReference type="SAM" id="Phobius"/>
    </source>
</evidence>
<accession>A0A0H5DLR5</accession>
<keyword evidence="1" id="KW-1133">Transmembrane helix</keyword>
<evidence type="ECO:0000313" key="2">
    <source>
        <dbReference type="EMBL" id="CRL92504.1"/>
    </source>
</evidence>
<name>A0A0H5DLR5_NEIMI</name>
<organism evidence="2 3">
    <name type="scientific">Neisseria meningitidis serogroup B</name>
    <dbReference type="NCBI Taxonomy" id="491"/>
    <lineage>
        <taxon>Bacteria</taxon>
        <taxon>Pseudomonadati</taxon>
        <taxon>Pseudomonadota</taxon>
        <taxon>Betaproteobacteria</taxon>
        <taxon>Neisseriales</taxon>
        <taxon>Neisseriaceae</taxon>
        <taxon>Neisseria</taxon>
    </lineage>
</organism>
<dbReference type="AlphaFoldDB" id="A0A0H5DLR5"/>
<feature type="transmembrane region" description="Helical" evidence="1">
    <location>
        <begin position="21"/>
        <end position="40"/>
    </location>
</feature>
<evidence type="ECO:0000313" key="3">
    <source>
        <dbReference type="Proteomes" id="UP000182715"/>
    </source>
</evidence>
<keyword evidence="1" id="KW-0812">Transmembrane</keyword>
<keyword evidence="1" id="KW-0472">Membrane</keyword>